<evidence type="ECO:0000256" key="1">
    <source>
        <dbReference type="ARBA" id="ARBA00004141"/>
    </source>
</evidence>
<dbReference type="InterPro" id="IPR013057">
    <property type="entry name" value="AA_transpt_TM"/>
</dbReference>
<keyword evidence="2 5" id="KW-0812">Transmembrane</keyword>
<feature type="domain" description="Amino acid transporter transmembrane" evidence="6">
    <location>
        <begin position="138"/>
        <end position="187"/>
    </location>
</feature>
<dbReference type="GO" id="GO:0015179">
    <property type="term" value="F:L-amino acid transmembrane transporter activity"/>
    <property type="evidence" value="ECO:0007669"/>
    <property type="project" value="TreeGrafter"/>
</dbReference>
<comment type="caution">
    <text evidence="7">The sequence shown here is derived from an EMBL/GenBank/DDBJ whole genome shotgun (WGS) entry which is preliminary data.</text>
</comment>
<evidence type="ECO:0000256" key="4">
    <source>
        <dbReference type="ARBA" id="ARBA00023136"/>
    </source>
</evidence>
<reference evidence="7" key="1">
    <citation type="journal article" date="2023" name="Mol. Biol. Evol.">
        <title>Third-Generation Sequencing Reveals the Adaptive Role of the Epigenome in Three Deep-Sea Polychaetes.</title>
        <authorList>
            <person name="Perez M."/>
            <person name="Aroh O."/>
            <person name="Sun Y."/>
            <person name="Lan Y."/>
            <person name="Juniper S.K."/>
            <person name="Young C.R."/>
            <person name="Angers B."/>
            <person name="Qian P.Y."/>
        </authorList>
    </citation>
    <scope>NUCLEOTIDE SEQUENCE</scope>
    <source>
        <strain evidence="7">R07B-5</strain>
    </source>
</reference>
<protein>
    <recommendedName>
        <fullName evidence="6">Amino acid transporter transmembrane domain-containing protein</fullName>
    </recommendedName>
</protein>
<dbReference type="PANTHER" id="PTHR22950">
    <property type="entry name" value="AMINO ACID TRANSPORTER"/>
    <property type="match status" value="1"/>
</dbReference>
<keyword evidence="8" id="KW-1185">Reference proteome</keyword>
<feature type="domain" description="Amino acid transporter transmembrane" evidence="6">
    <location>
        <begin position="54"/>
        <end position="106"/>
    </location>
</feature>
<dbReference type="Pfam" id="PF01490">
    <property type="entry name" value="Aa_trans"/>
    <property type="match status" value="3"/>
</dbReference>
<keyword evidence="3 5" id="KW-1133">Transmembrane helix</keyword>
<keyword evidence="4 5" id="KW-0472">Membrane</keyword>
<proteinExistence type="predicted"/>
<evidence type="ECO:0000256" key="3">
    <source>
        <dbReference type="ARBA" id="ARBA00022989"/>
    </source>
</evidence>
<evidence type="ECO:0000313" key="8">
    <source>
        <dbReference type="Proteomes" id="UP001209878"/>
    </source>
</evidence>
<feature type="transmembrane region" description="Helical" evidence="5">
    <location>
        <begin position="587"/>
        <end position="603"/>
    </location>
</feature>
<accession>A0AAD9P3S4</accession>
<evidence type="ECO:0000259" key="6">
    <source>
        <dbReference type="Pfam" id="PF01490"/>
    </source>
</evidence>
<dbReference type="Proteomes" id="UP001209878">
    <property type="component" value="Unassembled WGS sequence"/>
</dbReference>
<dbReference type="EMBL" id="JAODUO010000160">
    <property type="protein sequence ID" value="KAK2187613.1"/>
    <property type="molecule type" value="Genomic_DNA"/>
</dbReference>
<gene>
    <name evidence="7" type="ORF">NP493_160g04021</name>
</gene>
<feature type="transmembrane region" description="Helical" evidence="5">
    <location>
        <begin position="79"/>
        <end position="100"/>
    </location>
</feature>
<feature type="domain" description="Amino acid transporter transmembrane" evidence="6">
    <location>
        <begin position="406"/>
        <end position="666"/>
    </location>
</feature>
<dbReference type="GO" id="GO:0005774">
    <property type="term" value="C:vacuolar membrane"/>
    <property type="evidence" value="ECO:0007669"/>
    <property type="project" value="TreeGrafter"/>
</dbReference>
<organism evidence="7 8">
    <name type="scientific">Ridgeia piscesae</name>
    <name type="common">Tubeworm</name>
    <dbReference type="NCBI Taxonomy" id="27915"/>
    <lineage>
        <taxon>Eukaryota</taxon>
        <taxon>Metazoa</taxon>
        <taxon>Spiralia</taxon>
        <taxon>Lophotrochozoa</taxon>
        <taxon>Annelida</taxon>
        <taxon>Polychaeta</taxon>
        <taxon>Sedentaria</taxon>
        <taxon>Canalipalpata</taxon>
        <taxon>Sabellida</taxon>
        <taxon>Siboglinidae</taxon>
        <taxon>Ridgeia</taxon>
    </lineage>
</organism>
<dbReference type="PANTHER" id="PTHR22950:SF700">
    <property type="entry name" value="AMINO ACID TRANSPORTER TRANSMEMBRANE DOMAIN-CONTAINING PROTEIN"/>
    <property type="match status" value="1"/>
</dbReference>
<feature type="transmembrane region" description="Helical" evidence="5">
    <location>
        <begin position="404"/>
        <end position="422"/>
    </location>
</feature>
<feature type="transmembrane region" description="Helical" evidence="5">
    <location>
        <begin position="545"/>
        <end position="567"/>
    </location>
</feature>
<feature type="transmembrane region" description="Helical" evidence="5">
    <location>
        <begin position="502"/>
        <end position="525"/>
    </location>
</feature>
<sequence length="673" mass="73952">MNCGKSQRRHLPSSVHDTLDNRIADKSTKLNLIMGEYVQLPRRKLHWYYSIADFANIFKAFIGTNYLSLAYGFKQSGLVFGIAGLLLVAVLTGHCCRLIVKCKHIVIDDLCHKYELSKEEDNDADLSDVAMFRIRLLRRLDYTDIGRLICGRWGGFVVNFCLVVTQVGFCVGYFIFIGNTVHGLFPKTWVSVTADGTYSPVDQAFIHINTTLSRHQGTALAAVHADRHVRTVDNSLEYLNSDILSHKRFIRELNTGSSVSGQVSPKEEALFDKLRDGNENINKTSSITKMKFTSLNISTGSEQIKTANTELENSQIESSSVNVPSGVSMTNKSSDSRNYIKTNTLSSSMPTTVGDFVLESLNVTTSPNEQPQVVTMTSDDITRHSNVTAAPKERTLLRVSSGPSLVLLVLAPLPLLIVFTFFRTVRQMALISVGANIAILIGLFSVLFYILSDFHPSPTIVWCRWLTLPVFFGQLTGAYEAIGIIIPIESSMEGNQHMFPGCLGGAISIFTGLLGTLAVVGYVQFGEDTDQIIAQNLATDNMVGLLINITLIFGVVCTYPLQVFPVVEIVEGLLFADGKVPAWKRNLLRSAVAIVIALIAVSLRRVFAYVGALVGAIGSSPLVFIMPCLFHFKLRRNQVSPLILAKDVVIIVFGAIAGLLSFIVVVQEIIDRA</sequence>
<feature type="transmembrane region" description="Helical" evidence="5">
    <location>
        <begin position="644"/>
        <end position="666"/>
    </location>
</feature>
<evidence type="ECO:0000256" key="5">
    <source>
        <dbReference type="SAM" id="Phobius"/>
    </source>
</evidence>
<feature type="transmembrane region" description="Helical" evidence="5">
    <location>
        <begin position="471"/>
        <end position="490"/>
    </location>
</feature>
<feature type="transmembrane region" description="Helical" evidence="5">
    <location>
        <begin position="156"/>
        <end position="176"/>
    </location>
</feature>
<name>A0AAD9P3S4_RIDPI</name>
<feature type="transmembrane region" description="Helical" evidence="5">
    <location>
        <begin position="47"/>
        <end position="67"/>
    </location>
</feature>
<dbReference type="AlphaFoldDB" id="A0AAD9P3S4"/>
<evidence type="ECO:0000256" key="2">
    <source>
        <dbReference type="ARBA" id="ARBA00022692"/>
    </source>
</evidence>
<comment type="subcellular location">
    <subcellularLocation>
        <location evidence="1">Membrane</location>
        <topology evidence="1">Multi-pass membrane protein</topology>
    </subcellularLocation>
</comment>
<feature type="transmembrane region" description="Helical" evidence="5">
    <location>
        <begin position="429"/>
        <end position="451"/>
    </location>
</feature>
<feature type="transmembrane region" description="Helical" evidence="5">
    <location>
        <begin position="609"/>
        <end position="632"/>
    </location>
</feature>
<evidence type="ECO:0000313" key="7">
    <source>
        <dbReference type="EMBL" id="KAK2187613.1"/>
    </source>
</evidence>